<dbReference type="InterPro" id="IPR001660">
    <property type="entry name" value="SAM"/>
</dbReference>
<feature type="compositionally biased region" description="Basic and acidic residues" evidence="4">
    <location>
        <begin position="200"/>
        <end position="211"/>
    </location>
</feature>
<accession>A0ABD0T8Y7</accession>
<name>A0ABD0T8Y7_LOXSC</name>
<evidence type="ECO:0000313" key="7">
    <source>
        <dbReference type="Proteomes" id="UP001549921"/>
    </source>
</evidence>
<dbReference type="Pfam" id="PF07647">
    <property type="entry name" value="SAM_2"/>
    <property type="match status" value="1"/>
</dbReference>
<keyword evidence="1" id="KW-0677">Repeat</keyword>
<evidence type="ECO:0000256" key="2">
    <source>
        <dbReference type="ARBA" id="ARBA00023054"/>
    </source>
</evidence>
<feature type="domain" description="SAM" evidence="5">
    <location>
        <begin position="594"/>
        <end position="650"/>
    </location>
</feature>
<feature type="region of interest" description="Disordered" evidence="4">
    <location>
        <begin position="388"/>
        <end position="419"/>
    </location>
</feature>
<dbReference type="Gene3D" id="1.20.5.340">
    <property type="match status" value="1"/>
</dbReference>
<evidence type="ECO:0000256" key="1">
    <source>
        <dbReference type="ARBA" id="ARBA00022737"/>
    </source>
</evidence>
<feature type="region of interest" description="Disordered" evidence="4">
    <location>
        <begin position="23"/>
        <end position="243"/>
    </location>
</feature>
<dbReference type="PANTHER" id="PTHR12587">
    <property type="entry name" value="LAR INTERACTING PROTEIN LIP -RELATED PROTEIN"/>
    <property type="match status" value="1"/>
</dbReference>
<dbReference type="PROSITE" id="PS50105">
    <property type="entry name" value="SAM_DOMAIN"/>
    <property type="match status" value="2"/>
</dbReference>
<feature type="compositionally biased region" description="Pro residues" evidence="4">
    <location>
        <begin position="393"/>
        <end position="411"/>
    </location>
</feature>
<dbReference type="PANTHER" id="PTHR12587:SF14">
    <property type="entry name" value="AT31531P"/>
    <property type="match status" value="1"/>
</dbReference>
<dbReference type="AlphaFoldDB" id="A0ABD0T8Y7"/>
<feature type="compositionally biased region" description="Basic and acidic residues" evidence="4">
    <location>
        <begin position="155"/>
        <end position="168"/>
    </location>
</feature>
<sequence length="834" mass="92692">MRELGRGGSFVAATIAALHNRATVDSKPRTIKSRSNSTEIRNTARTGTQDNFIEDLSRRASDCSERPLSTASEASSRDSASVQSSEEPPLQESGDSDSPDEATVKCTAWTDGAVPARAESSSDSESSSSSGDDSEERDYETQGNDADYRTLTPSRRLDNSTRKDDDFKWMPSGEVMNDRDPMDSKGDDYSAASLDRRRRLPSDRSDRDRKSRSSMSSKPPQHPSSVRASPKPRKHRVEETPPELQRRWNSYEHFRWPEGGGWWPPMCWCHGPPAPPPCCMHERAWPSHPSLPPVPARTYKNDAEDRVRRLEADKESLQLQVQVLSEQIAAQNEKMNDLERGLHDARQRLDDAEQRLQKEMLQRSSLETQKLELLSKLSEVRLRVAERGLLERSPPPDAGGPLVRPAPPRTPPANYGRSIERNTHMYSSLPRSSVVAESRVAFAEKEEAIPRGSPSPSLREVRSRLGSGGGGIRLEGDDIARASIRSTGPRPRMTPMPWQTTDVRQWDCETTCGWLESLGLEVYVPAAKSWLGGATDARGVIAAASQQTIEKELAIKHPMHKKKIVLALTDLLGGHGDPMLTASGQLDTPWSLRWLEDIGVCGARSAASEAALDGRLLHRLSHNELYTHLRVTHALHALSIRRGIQVLRENKFNPETMIRRAVEGEVIGASSSETEGSESAAPATDLARWSSHRVMQWLKEIDLAEYAPNLRGAGVHGGLMLLEPRFTAELLAALLNIPANKTLLRRHLTQRFNDLLGRDVIQQKRNAEQTLGYQPLTATTKYKVPKKSQFSLKRKKSKDELDLVDLVCPLHDDCSDDESKISNSGRRVGCLSPA</sequence>
<dbReference type="Gene3D" id="1.10.150.50">
    <property type="entry name" value="Transcription Factor, Ets-1"/>
    <property type="match status" value="3"/>
</dbReference>
<dbReference type="EMBL" id="JBEDNZ010000008">
    <property type="protein sequence ID" value="KAL0839754.1"/>
    <property type="molecule type" value="Genomic_DNA"/>
</dbReference>
<dbReference type="InterPro" id="IPR013761">
    <property type="entry name" value="SAM/pointed_sf"/>
</dbReference>
<reference evidence="6 7" key="1">
    <citation type="submission" date="2024-06" db="EMBL/GenBank/DDBJ databases">
        <title>A chromosome-level genome assembly of beet webworm, Loxostege sticticalis.</title>
        <authorList>
            <person name="Zhang Y."/>
        </authorList>
    </citation>
    <scope>NUCLEOTIDE SEQUENCE [LARGE SCALE GENOMIC DNA]</scope>
    <source>
        <strain evidence="6">AQ028</strain>
        <tissue evidence="6">Male pupae</tissue>
    </source>
</reference>
<keyword evidence="2 3" id="KW-0175">Coiled coil</keyword>
<evidence type="ECO:0000313" key="6">
    <source>
        <dbReference type="EMBL" id="KAL0839754.1"/>
    </source>
</evidence>
<dbReference type="Proteomes" id="UP001549921">
    <property type="component" value="Unassembled WGS sequence"/>
</dbReference>
<evidence type="ECO:0000256" key="3">
    <source>
        <dbReference type="SAM" id="Coils"/>
    </source>
</evidence>
<feature type="region of interest" description="Disordered" evidence="4">
    <location>
        <begin position="446"/>
        <end position="472"/>
    </location>
</feature>
<protein>
    <recommendedName>
        <fullName evidence="5">SAM domain-containing protein</fullName>
    </recommendedName>
</protein>
<feature type="coiled-coil region" evidence="3">
    <location>
        <begin position="300"/>
        <end position="369"/>
    </location>
</feature>
<feature type="compositionally biased region" description="Basic and acidic residues" evidence="4">
    <location>
        <begin position="176"/>
        <end position="188"/>
    </location>
</feature>
<gene>
    <name evidence="6" type="ORF">ABMA28_016395</name>
</gene>
<feature type="compositionally biased region" description="Basic and acidic residues" evidence="4">
    <location>
        <begin position="55"/>
        <end position="65"/>
    </location>
</feature>
<comment type="caution">
    <text evidence="6">The sequence shown here is derived from an EMBL/GenBank/DDBJ whole genome shotgun (WGS) entry which is preliminary data.</text>
</comment>
<feature type="compositionally biased region" description="Polar residues" evidence="4">
    <location>
        <begin position="33"/>
        <end position="51"/>
    </location>
</feature>
<feature type="domain" description="SAM" evidence="5">
    <location>
        <begin position="506"/>
        <end position="574"/>
    </location>
</feature>
<feature type="compositionally biased region" description="Low complexity" evidence="4">
    <location>
        <begin position="119"/>
        <end position="131"/>
    </location>
</feature>
<dbReference type="Pfam" id="PF00536">
    <property type="entry name" value="SAM_1"/>
    <property type="match status" value="1"/>
</dbReference>
<feature type="compositionally biased region" description="Low complexity" evidence="4">
    <location>
        <begin position="69"/>
        <end position="87"/>
    </location>
</feature>
<proteinExistence type="predicted"/>
<evidence type="ECO:0000259" key="5">
    <source>
        <dbReference type="PROSITE" id="PS50105"/>
    </source>
</evidence>
<organism evidence="6 7">
    <name type="scientific">Loxostege sticticalis</name>
    <name type="common">Beet webworm moth</name>
    <dbReference type="NCBI Taxonomy" id="481309"/>
    <lineage>
        <taxon>Eukaryota</taxon>
        <taxon>Metazoa</taxon>
        <taxon>Ecdysozoa</taxon>
        <taxon>Arthropoda</taxon>
        <taxon>Hexapoda</taxon>
        <taxon>Insecta</taxon>
        <taxon>Pterygota</taxon>
        <taxon>Neoptera</taxon>
        <taxon>Endopterygota</taxon>
        <taxon>Lepidoptera</taxon>
        <taxon>Glossata</taxon>
        <taxon>Ditrysia</taxon>
        <taxon>Pyraloidea</taxon>
        <taxon>Crambidae</taxon>
        <taxon>Pyraustinae</taxon>
        <taxon>Loxostege</taxon>
    </lineage>
</organism>
<evidence type="ECO:0000256" key="4">
    <source>
        <dbReference type="SAM" id="MobiDB-lite"/>
    </source>
</evidence>
<dbReference type="SMART" id="SM00454">
    <property type="entry name" value="SAM"/>
    <property type="match status" value="3"/>
</dbReference>
<dbReference type="InterPro" id="IPR058914">
    <property type="entry name" value="LIPB1/2_CC"/>
</dbReference>
<dbReference type="Pfam" id="PF26022">
    <property type="entry name" value="CC_Liprin_beta"/>
    <property type="match status" value="1"/>
</dbReference>
<dbReference type="InterPro" id="IPR029515">
    <property type="entry name" value="Liprin"/>
</dbReference>
<dbReference type="SUPFAM" id="SSF47769">
    <property type="entry name" value="SAM/Pointed domain"/>
    <property type="match status" value="3"/>
</dbReference>